<evidence type="ECO:0000256" key="2">
    <source>
        <dbReference type="ARBA" id="ARBA00004798"/>
    </source>
</evidence>
<dbReference type="SUPFAM" id="SSF64158">
    <property type="entry name" value="2,3-Bisphosphoglycerate-independent phosphoglycerate mutase, substrate-binding domain"/>
    <property type="match status" value="1"/>
</dbReference>
<evidence type="ECO:0000313" key="12">
    <source>
        <dbReference type="EMBL" id="MDZ5761656.1"/>
    </source>
</evidence>
<evidence type="ECO:0000256" key="5">
    <source>
        <dbReference type="ARBA" id="ARBA00023152"/>
    </source>
</evidence>
<feature type="binding site" evidence="8">
    <location>
        <position position="113"/>
    </location>
    <ligand>
        <name>substrate</name>
    </ligand>
</feature>
<feature type="binding site" evidence="8">
    <location>
        <position position="374"/>
    </location>
    <ligand>
        <name>Mn(2+)</name>
        <dbReference type="ChEBI" id="CHEBI:29035"/>
        <label>1</label>
    </ligand>
</feature>
<dbReference type="Pfam" id="PF06415">
    <property type="entry name" value="iPGM_N"/>
    <property type="match status" value="1"/>
</dbReference>
<comment type="caution">
    <text evidence="12">The sequence shown here is derived from an EMBL/GenBank/DDBJ whole genome shotgun (WGS) entry which is preliminary data.</text>
</comment>
<gene>
    <name evidence="8" type="primary">gpmI</name>
    <name evidence="12" type="ORF">Cyrtocomes_00012</name>
</gene>
<sequence>MSVLLCIVDGFGYSSDTRFNPLYHANTPFLDSLFAKHFALLSASGVDVGVPDGQVGNSEIGHMTIGSGRIIKQDLVRITDEILGINSNSVFKELIQKSGDLHLVGLLSDGGVHSHIDHLLYLSKTIEALGKKVFLHAITDGRDTSPKSSILYMKNAKKQDVKIASVSGRYYAMDRDNNIDKTEKYYSLLSGSCEEYFTDCIEYIECSYKNTVYDEFIVPACHEGFSGIKKKDGIIICNFRADRIRQLAQMFVDNGYLNIASMSGCSKELDKKIPVLFPRKSISGSLGQILSEAGCKQLRMAETEKYAHVTYFLNCGLEDPFIAEDRILINSPKVSTYDLMPQMSAYELTDRLINEARNYDFICINFANLDMVGHTGNFEAAKKACEVIDECLNKICISLKGTDILITSDHGNIENLFDEKNNQRHTAHTINPVPLFYIGERDIKMKNGALYDIAPTILKMIGLPKARYMSGMPLF</sequence>
<keyword evidence="4 8" id="KW-0479">Metal-binding</keyword>
<dbReference type="PIRSF" id="PIRSF001492">
    <property type="entry name" value="IPGAM"/>
    <property type="match status" value="1"/>
</dbReference>
<keyword evidence="6 8" id="KW-0464">Manganese</keyword>
<comment type="similarity">
    <text evidence="3 8">Belongs to the BPG-independent phosphoglycerate mutase family.</text>
</comment>
<organism evidence="12 13">
    <name type="scientific">Candidatus Cyrtobacter comes</name>
    <dbReference type="NCBI Taxonomy" id="675776"/>
    <lineage>
        <taxon>Bacteria</taxon>
        <taxon>Pseudomonadati</taxon>
        <taxon>Pseudomonadota</taxon>
        <taxon>Alphaproteobacteria</taxon>
        <taxon>Rickettsiales</taxon>
        <taxon>Candidatus Midichloriaceae</taxon>
        <taxon>Candidatus Cyrtobacter</taxon>
    </lineage>
</organism>
<comment type="catalytic activity">
    <reaction evidence="1 8">
        <text>(2R)-2-phosphoglycerate = (2R)-3-phosphoglycerate</text>
        <dbReference type="Rhea" id="RHEA:15901"/>
        <dbReference type="ChEBI" id="CHEBI:58272"/>
        <dbReference type="ChEBI" id="CHEBI:58289"/>
        <dbReference type="EC" id="5.4.2.12"/>
    </reaction>
</comment>
<feature type="binding site" evidence="8">
    <location>
        <position position="305"/>
    </location>
    <ligand>
        <name>substrate</name>
    </ligand>
</feature>
<evidence type="ECO:0000256" key="7">
    <source>
        <dbReference type="ARBA" id="ARBA00023235"/>
    </source>
</evidence>
<feature type="binding site" evidence="8">
    <location>
        <position position="9"/>
    </location>
    <ligand>
        <name>Mn(2+)</name>
        <dbReference type="ChEBI" id="CHEBI:29035"/>
        <label>2</label>
    </ligand>
</feature>
<dbReference type="PANTHER" id="PTHR31637:SF0">
    <property type="entry name" value="2,3-BISPHOSPHOGLYCERATE-INDEPENDENT PHOSPHOGLYCERATE MUTASE"/>
    <property type="match status" value="1"/>
</dbReference>
<dbReference type="Pfam" id="PF01676">
    <property type="entry name" value="Metalloenzyme"/>
    <property type="match status" value="1"/>
</dbReference>
<evidence type="ECO:0000259" key="11">
    <source>
        <dbReference type="Pfam" id="PF06415"/>
    </source>
</evidence>
<feature type="binding site" evidence="8">
    <location>
        <begin position="240"/>
        <end position="243"/>
    </location>
    <ligand>
        <name>substrate</name>
    </ligand>
</feature>
<evidence type="ECO:0000259" key="10">
    <source>
        <dbReference type="Pfam" id="PF01676"/>
    </source>
</evidence>
<dbReference type="RefSeq" id="WP_322497171.1">
    <property type="nucleotide sequence ID" value="NZ_JARGYT010000001.1"/>
</dbReference>
<comment type="pathway">
    <text evidence="2 8">Carbohydrate degradation; glycolysis; pyruvate from D-glyceraldehyde 3-phosphate: step 3/5.</text>
</comment>
<feature type="binding site" evidence="8">
    <location>
        <position position="410"/>
    </location>
    <ligand>
        <name>Mn(2+)</name>
        <dbReference type="ChEBI" id="CHEBI:29035"/>
        <label>2</label>
    </ligand>
</feature>
<evidence type="ECO:0000256" key="6">
    <source>
        <dbReference type="ARBA" id="ARBA00023211"/>
    </source>
</evidence>
<dbReference type="Gene3D" id="3.40.1450.10">
    <property type="entry name" value="BPG-independent phosphoglycerate mutase, domain B"/>
    <property type="match status" value="1"/>
</dbReference>
<comment type="cofactor">
    <cofactor evidence="8">
        <name>Mn(2+)</name>
        <dbReference type="ChEBI" id="CHEBI:29035"/>
    </cofactor>
    <text evidence="8">Binds 2 manganese ions per subunit.</text>
</comment>
<feature type="domain" description="BPG-independent PGAM N-terminal" evidence="11">
    <location>
        <begin position="89"/>
        <end position="256"/>
    </location>
</feature>
<feature type="domain" description="Metalloenzyme" evidence="10">
    <location>
        <begin position="1"/>
        <end position="464"/>
    </location>
</feature>
<feature type="binding site" evidence="8">
    <location>
        <position position="175"/>
    </location>
    <ligand>
        <name>substrate</name>
    </ligand>
</feature>
<dbReference type="InterPro" id="IPR017850">
    <property type="entry name" value="Alkaline_phosphatase_core_sf"/>
</dbReference>
<dbReference type="InterPro" id="IPR036646">
    <property type="entry name" value="PGAM_B_sf"/>
</dbReference>
<keyword evidence="5 8" id="KW-0324">Glycolysis</keyword>
<name>A0ABU5L6C4_9RICK</name>
<evidence type="ECO:0000256" key="9">
    <source>
        <dbReference type="NCBIfam" id="TIGR01307"/>
    </source>
</evidence>
<evidence type="ECO:0000256" key="1">
    <source>
        <dbReference type="ARBA" id="ARBA00000370"/>
    </source>
</evidence>
<dbReference type="SUPFAM" id="SSF53649">
    <property type="entry name" value="Alkaline phosphatase-like"/>
    <property type="match status" value="1"/>
</dbReference>
<dbReference type="NCBIfam" id="TIGR01307">
    <property type="entry name" value="pgm_bpd_ind"/>
    <property type="match status" value="1"/>
</dbReference>
<evidence type="ECO:0000256" key="8">
    <source>
        <dbReference type="HAMAP-Rule" id="MF_01038"/>
    </source>
</evidence>
<feature type="binding site" evidence="8">
    <location>
        <position position="370"/>
    </location>
    <ligand>
        <name>Mn(2+)</name>
        <dbReference type="ChEBI" id="CHEBI:29035"/>
        <label>1</label>
    </ligand>
</feature>
<feature type="binding site" evidence="8">
    <location>
        <position position="169"/>
    </location>
    <ligand>
        <name>substrate</name>
    </ligand>
</feature>
<dbReference type="InterPro" id="IPR005995">
    <property type="entry name" value="Pgm_bpd_ind"/>
</dbReference>
<dbReference type="CDD" id="cd16010">
    <property type="entry name" value="iPGM"/>
    <property type="match status" value="1"/>
</dbReference>
<dbReference type="EC" id="5.4.2.12" evidence="8 9"/>
<proteinExistence type="inferred from homology"/>
<comment type="function">
    <text evidence="8">Catalyzes the interconversion of 2-phosphoglycerate and 3-phosphoglycerate.</text>
</comment>
<dbReference type="Gene3D" id="3.40.720.10">
    <property type="entry name" value="Alkaline Phosphatase, subunit A"/>
    <property type="match status" value="1"/>
</dbReference>
<feature type="binding site" evidence="8">
    <location>
        <position position="409"/>
    </location>
    <ligand>
        <name>Mn(2+)</name>
        <dbReference type="ChEBI" id="CHEBI:29035"/>
        <label>2</label>
    </ligand>
</feature>
<keyword evidence="13" id="KW-1185">Reference proteome</keyword>
<evidence type="ECO:0000313" key="13">
    <source>
        <dbReference type="Proteomes" id="UP001293791"/>
    </source>
</evidence>
<dbReference type="EMBL" id="JARGYT010000001">
    <property type="protein sequence ID" value="MDZ5761656.1"/>
    <property type="molecule type" value="Genomic_DNA"/>
</dbReference>
<feature type="binding site" evidence="8">
    <location>
        <position position="428"/>
    </location>
    <ligand>
        <name>Mn(2+)</name>
        <dbReference type="ChEBI" id="CHEBI:29035"/>
        <label>1</label>
    </ligand>
</feature>
<keyword evidence="7 8" id="KW-0413">Isomerase</keyword>
<evidence type="ECO:0000256" key="3">
    <source>
        <dbReference type="ARBA" id="ARBA00008819"/>
    </source>
</evidence>
<comment type="subunit">
    <text evidence="8">Monomer.</text>
</comment>
<feature type="active site" description="Phosphoserine intermediate" evidence="8">
    <location>
        <position position="58"/>
    </location>
</feature>
<dbReference type="HAMAP" id="MF_01038">
    <property type="entry name" value="GpmI"/>
    <property type="match status" value="1"/>
</dbReference>
<dbReference type="InterPro" id="IPR011258">
    <property type="entry name" value="BPG-indep_PGM_N"/>
</dbReference>
<feature type="binding site" evidence="8">
    <location>
        <position position="58"/>
    </location>
    <ligand>
        <name>Mn(2+)</name>
        <dbReference type="ChEBI" id="CHEBI:29035"/>
        <label>2</label>
    </ligand>
</feature>
<evidence type="ECO:0000256" key="4">
    <source>
        <dbReference type="ARBA" id="ARBA00022723"/>
    </source>
</evidence>
<dbReference type="Proteomes" id="UP001293791">
    <property type="component" value="Unassembled WGS sequence"/>
</dbReference>
<protein>
    <recommendedName>
        <fullName evidence="8 9">2,3-bisphosphoglycerate-independent phosphoglycerate mutase</fullName>
        <shortName evidence="8">BPG-independent PGAM</shortName>
        <shortName evidence="8">Phosphoglyceromutase</shortName>
        <shortName evidence="8">iPGM</shortName>
        <ecNumber evidence="8 9">5.4.2.12</ecNumber>
    </recommendedName>
</protein>
<feature type="binding site" evidence="8">
    <location>
        <begin position="142"/>
        <end position="143"/>
    </location>
    <ligand>
        <name>substrate</name>
    </ligand>
</feature>
<dbReference type="InterPro" id="IPR006124">
    <property type="entry name" value="Metalloenzyme"/>
</dbReference>
<reference evidence="12 13" key="1">
    <citation type="submission" date="2023-02" db="EMBL/GenBank/DDBJ databases">
        <title>Host association and intracellularity evolved multiple times independently in the Rickettsiales.</title>
        <authorList>
            <person name="Castelli M."/>
            <person name="Nardi T."/>
            <person name="Gammuto L."/>
            <person name="Bellinzona G."/>
            <person name="Sabaneyeva E."/>
            <person name="Potekhin A."/>
            <person name="Serra V."/>
            <person name="Petroni G."/>
            <person name="Sassera D."/>
        </authorList>
    </citation>
    <scope>NUCLEOTIDE SEQUENCE [LARGE SCALE GENOMIC DNA]</scope>
    <source>
        <strain evidence="12 13">BOD18</strain>
    </source>
</reference>
<accession>A0ABU5L6C4</accession>
<dbReference type="PANTHER" id="PTHR31637">
    <property type="entry name" value="2,3-BISPHOSPHOGLYCERATE-INDEPENDENT PHOSPHOGLYCERATE MUTASE"/>
    <property type="match status" value="1"/>
</dbReference>